<proteinExistence type="inferred from homology"/>
<dbReference type="Gene3D" id="3.10.129.10">
    <property type="entry name" value="Hotdog Thioesterase"/>
    <property type="match status" value="1"/>
</dbReference>
<evidence type="ECO:0000313" key="4">
    <source>
        <dbReference type="Proteomes" id="UP000184501"/>
    </source>
</evidence>
<dbReference type="InterPro" id="IPR002539">
    <property type="entry name" value="MaoC-like_dom"/>
</dbReference>
<dbReference type="Pfam" id="PF01575">
    <property type="entry name" value="MaoC_dehydratas"/>
    <property type="match status" value="1"/>
</dbReference>
<organism evidence="3 4">
    <name type="scientific">Streptoalloteichus hindustanus</name>
    <dbReference type="NCBI Taxonomy" id="2017"/>
    <lineage>
        <taxon>Bacteria</taxon>
        <taxon>Bacillati</taxon>
        <taxon>Actinomycetota</taxon>
        <taxon>Actinomycetes</taxon>
        <taxon>Pseudonocardiales</taxon>
        <taxon>Pseudonocardiaceae</taxon>
        <taxon>Streptoalloteichus</taxon>
    </lineage>
</organism>
<dbReference type="RefSeq" id="WP_073487799.1">
    <property type="nucleotide sequence ID" value="NZ_FQVN01000009.1"/>
</dbReference>
<feature type="domain" description="MaoC-like" evidence="2">
    <location>
        <begin position="10"/>
        <end position="113"/>
    </location>
</feature>
<keyword evidence="4" id="KW-1185">Reference proteome</keyword>
<dbReference type="Proteomes" id="UP000184501">
    <property type="component" value="Unassembled WGS sequence"/>
</dbReference>
<dbReference type="EMBL" id="FQVN01000009">
    <property type="protein sequence ID" value="SHG48186.1"/>
    <property type="molecule type" value="Genomic_DNA"/>
</dbReference>
<name>A0A1M5K5X1_STRHI</name>
<dbReference type="AlphaFoldDB" id="A0A1M5K5X1"/>
<dbReference type="InterPro" id="IPR029069">
    <property type="entry name" value="HotDog_dom_sf"/>
</dbReference>
<gene>
    <name evidence="3" type="ORF">SAMN05444320_109154</name>
</gene>
<evidence type="ECO:0000256" key="1">
    <source>
        <dbReference type="ARBA" id="ARBA00005254"/>
    </source>
</evidence>
<dbReference type="CDD" id="cd03454">
    <property type="entry name" value="YdeM"/>
    <property type="match status" value="1"/>
</dbReference>
<accession>A0A1M5K5X1</accession>
<sequence>MAHYAFEDLTPGRTVDLGEVVVDREEMLAFARRFDPQPFHLDEEAGRRSVLGGLAASGWFTASLWMRAYFDHVLADSTSQGSPGGKELSWLAPVFAGDVLRCRLEVLSARRSRSRPGLGLVEITGTANRATEDGGEECVLRFTFIGLFGTAGPE</sequence>
<evidence type="ECO:0000313" key="3">
    <source>
        <dbReference type="EMBL" id="SHG48186.1"/>
    </source>
</evidence>
<dbReference type="STRING" id="2017.SAMN05444320_109154"/>
<dbReference type="SUPFAM" id="SSF54637">
    <property type="entry name" value="Thioesterase/thiol ester dehydrase-isomerase"/>
    <property type="match status" value="1"/>
</dbReference>
<protein>
    <submittedName>
        <fullName evidence="3">Acyl dehydratase</fullName>
    </submittedName>
</protein>
<reference evidence="3 4" key="1">
    <citation type="submission" date="2016-11" db="EMBL/GenBank/DDBJ databases">
        <authorList>
            <person name="Jaros S."/>
            <person name="Januszkiewicz K."/>
            <person name="Wedrychowicz H."/>
        </authorList>
    </citation>
    <scope>NUCLEOTIDE SEQUENCE [LARGE SCALE GENOMIC DNA]</scope>
    <source>
        <strain evidence="3 4">DSM 44523</strain>
    </source>
</reference>
<dbReference type="OrthoDB" id="9797938at2"/>
<comment type="similarity">
    <text evidence="1">Belongs to the enoyl-CoA hydratase/isomerase family.</text>
</comment>
<evidence type="ECO:0000259" key="2">
    <source>
        <dbReference type="Pfam" id="PF01575"/>
    </source>
</evidence>